<reference evidence="1 2" key="1">
    <citation type="submission" date="2016-06" db="EMBL/GenBank/DDBJ databases">
        <title>Comparative genomics of the ectomycorrhizal sister species Rhizopogon vinicolor and Rhizopogon vesiculosus (Basidiomycota: Boletales) reveals a divergence of the mating type B locus.</title>
        <authorList>
            <consortium name="DOE Joint Genome Institute"/>
            <person name="Mujic A.B."/>
            <person name="Kuo A."/>
            <person name="Tritt A."/>
            <person name="Lipzen A."/>
            <person name="Chen C."/>
            <person name="Johnson J."/>
            <person name="Sharma A."/>
            <person name="Barry K."/>
            <person name="Grigoriev I.V."/>
            <person name="Spatafora J.W."/>
        </authorList>
    </citation>
    <scope>NUCLEOTIDE SEQUENCE [LARGE SCALE GENOMIC DNA]</scope>
    <source>
        <strain evidence="1 2">AM-OR11-026</strain>
    </source>
</reference>
<dbReference type="InParanoid" id="A0A1B7MZF2"/>
<dbReference type="Proteomes" id="UP000092154">
    <property type="component" value="Unassembled WGS sequence"/>
</dbReference>
<gene>
    <name evidence="1" type="ORF">K503DRAFT_770940</name>
</gene>
<accession>A0A1B7MZF2</accession>
<dbReference type="AlphaFoldDB" id="A0A1B7MZF2"/>
<sequence length="83" mass="9343">MFCLHFSPPTLEFYREPNSRELSHQLILHHHTQTMRFSPLVIVAALTASMSVSACVENNGICYGGSECCVNLYCKNEYCTPVT</sequence>
<name>A0A1B7MZF2_9AGAM</name>
<keyword evidence="2" id="KW-1185">Reference proteome</keyword>
<evidence type="ECO:0000313" key="2">
    <source>
        <dbReference type="Proteomes" id="UP000092154"/>
    </source>
</evidence>
<dbReference type="EMBL" id="KV448319">
    <property type="protein sequence ID" value="OAX37989.1"/>
    <property type="molecule type" value="Genomic_DNA"/>
</dbReference>
<protein>
    <submittedName>
        <fullName evidence="1">Uncharacterized protein</fullName>
    </submittedName>
</protein>
<evidence type="ECO:0000313" key="1">
    <source>
        <dbReference type="EMBL" id="OAX37989.1"/>
    </source>
</evidence>
<dbReference type="OrthoDB" id="2690854at2759"/>
<organism evidence="1 2">
    <name type="scientific">Rhizopogon vinicolor AM-OR11-026</name>
    <dbReference type="NCBI Taxonomy" id="1314800"/>
    <lineage>
        <taxon>Eukaryota</taxon>
        <taxon>Fungi</taxon>
        <taxon>Dikarya</taxon>
        <taxon>Basidiomycota</taxon>
        <taxon>Agaricomycotina</taxon>
        <taxon>Agaricomycetes</taxon>
        <taxon>Agaricomycetidae</taxon>
        <taxon>Boletales</taxon>
        <taxon>Suillineae</taxon>
        <taxon>Rhizopogonaceae</taxon>
        <taxon>Rhizopogon</taxon>
    </lineage>
</organism>
<proteinExistence type="predicted"/>